<proteinExistence type="predicted"/>
<evidence type="ECO:0000313" key="3">
    <source>
        <dbReference type="Proteomes" id="UP001291623"/>
    </source>
</evidence>
<dbReference type="AlphaFoldDB" id="A0AAE1SKE6"/>
<keyword evidence="3" id="KW-1185">Reference proteome</keyword>
<protein>
    <submittedName>
        <fullName evidence="2">Uncharacterized protein</fullName>
    </submittedName>
</protein>
<sequence>MPTSGYNTQQDFSQSPPRFQWAASSGTPTATPSSTVPHFSSSFTPQFRLSDICIRDSSFEPDTSTAYHLARHSQDAPQPCSRDSLNILIVEPEEIGDAYPIWGQIPPDLKRQILLEFRKLDLGRPLSQDEEFKDP</sequence>
<feature type="compositionally biased region" description="Polar residues" evidence="1">
    <location>
        <begin position="1"/>
        <end position="17"/>
    </location>
</feature>
<organism evidence="2 3">
    <name type="scientific">Anisodus tanguticus</name>
    <dbReference type="NCBI Taxonomy" id="243964"/>
    <lineage>
        <taxon>Eukaryota</taxon>
        <taxon>Viridiplantae</taxon>
        <taxon>Streptophyta</taxon>
        <taxon>Embryophyta</taxon>
        <taxon>Tracheophyta</taxon>
        <taxon>Spermatophyta</taxon>
        <taxon>Magnoliopsida</taxon>
        <taxon>eudicotyledons</taxon>
        <taxon>Gunneridae</taxon>
        <taxon>Pentapetalae</taxon>
        <taxon>asterids</taxon>
        <taxon>lamiids</taxon>
        <taxon>Solanales</taxon>
        <taxon>Solanaceae</taxon>
        <taxon>Solanoideae</taxon>
        <taxon>Hyoscyameae</taxon>
        <taxon>Anisodus</taxon>
    </lineage>
</organism>
<dbReference type="Proteomes" id="UP001291623">
    <property type="component" value="Unassembled WGS sequence"/>
</dbReference>
<evidence type="ECO:0000313" key="2">
    <source>
        <dbReference type="EMBL" id="KAK4371013.1"/>
    </source>
</evidence>
<reference evidence="2" key="1">
    <citation type="submission" date="2023-12" db="EMBL/GenBank/DDBJ databases">
        <title>Genome assembly of Anisodus tanguticus.</title>
        <authorList>
            <person name="Wang Y.-J."/>
        </authorList>
    </citation>
    <scope>NUCLEOTIDE SEQUENCE</scope>
    <source>
        <strain evidence="2">KB-2021</strain>
        <tissue evidence="2">Leaf</tissue>
    </source>
</reference>
<evidence type="ECO:0000256" key="1">
    <source>
        <dbReference type="SAM" id="MobiDB-lite"/>
    </source>
</evidence>
<accession>A0AAE1SKE6</accession>
<name>A0AAE1SKE6_9SOLA</name>
<feature type="region of interest" description="Disordered" evidence="1">
    <location>
        <begin position="1"/>
        <end position="43"/>
    </location>
</feature>
<gene>
    <name evidence="2" type="ORF">RND71_010488</name>
</gene>
<dbReference type="EMBL" id="JAVYJV010000005">
    <property type="protein sequence ID" value="KAK4371013.1"/>
    <property type="molecule type" value="Genomic_DNA"/>
</dbReference>
<comment type="caution">
    <text evidence="2">The sequence shown here is derived from an EMBL/GenBank/DDBJ whole genome shotgun (WGS) entry which is preliminary data.</text>
</comment>
<feature type="compositionally biased region" description="Low complexity" evidence="1">
    <location>
        <begin position="22"/>
        <end position="37"/>
    </location>
</feature>